<dbReference type="InterPro" id="IPR029069">
    <property type="entry name" value="HotDog_dom_sf"/>
</dbReference>
<dbReference type="InterPro" id="IPR006683">
    <property type="entry name" value="Thioestr_dom"/>
</dbReference>
<feature type="domain" description="Thioesterase" evidence="3">
    <location>
        <begin position="187"/>
        <end position="261"/>
    </location>
</feature>
<dbReference type="EMBL" id="JBDLNU010000003">
    <property type="protein sequence ID" value="MFM1729331.1"/>
    <property type="molecule type" value="Genomic_DNA"/>
</dbReference>
<dbReference type="InterPro" id="IPR039298">
    <property type="entry name" value="ACOT13"/>
</dbReference>
<dbReference type="InterPro" id="IPR003736">
    <property type="entry name" value="PAAI_dom"/>
</dbReference>
<dbReference type="RefSeq" id="WP_348605814.1">
    <property type="nucleotide sequence ID" value="NZ_CP157276.1"/>
</dbReference>
<dbReference type="PANTHER" id="PTHR21660:SF1">
    <property type="entry name" value="ACYL-COENZYME A THIOESTERASE 13"/>
    <property type="match status" value="1"/>
</dbReference>
<evidence type="ECO:0000259" key="3">
    <source>
        <dbReference type="Pfam" id="PF03061"/>
    </source>
</evidence>
<accession>A0ABW9FUR7</accession>
<sequence>MTVANVLEEGVSITPQRLFRMLPPQRLDGFNRITMEIDGLDPRAASPTATLGILVDDVLGFTLWDRRGERTGLVTADLSVDFITPTGWVGPELHADGRVVAVTEDGGVSATEIRDSDGTLIATGTAWGNFVDAGADRSSAVVRPLATAGTIPAPSTAPLVRIGGRFEVGDRTRLIVPPNAALANKLGVMHGGIQASAIDLVGNAAVSTPEAPMHTASLRINYFRPAPVDSDVVFAAEVIRAGRSVAVARVTSTGGDGRVCAVATVTCRRPSRSAAPARRGAAFVRE</sequence>
<feature type="domain" description="Acyl-CoA thioesterase-like C-terminal" evidence="4">
    <location>
        <begin position="40"/>
        <end position="125"/>
    </location>
</feature>
<evidence type="ECO:0000256" key="1">
    <source>
        <dbReference type="ARBA" id="ARBA00008324"/>
    </source>
</evidence>
<comment type="similarity">
    <text evidence="1">Belongs to the thioesterase PaaI family.</text>
</comment>
<evidence type="ECO:0000259" key="4">
    <source>
        <dbReference type="Pfam" id="PF20789"/>
    </source>
</evidence>
<dbReference type="Proteomes" id="UP001629744">
    <property type="component" value="Unassembled WGS sequence"/>
</dbReference>
<dbReference type="Pfam" id="PF20789">
    <property type="entry name" value="4HBT_3C"/>
    <property type="match status" value="1"/>
</dbReference>
<evidence type="ECO:0000313" key="6">
    <source>
        <dbReference type="Proteomes" id="UP001629744"/>
    </source>
</evidence>
<dbReference type="NCBIfam" id="TIGR00369">
    <property type="entry name" value="unchar_dom_1"/>
    <property type="match status" value="1"/>
</dbReference>
<dbReference type="Gene3D" id="3.10.129.10">
    <property type="entry name" value="Hotdog Thioesterase"/>
    <property type="match status" value="2"/>
</dbReference>
<reference evidence="5 6" key="1">
    <citation type="submission" date="2023-11" db="EMBL/GenBank/DDBJ databases">
        <authorList>
            <person name="Val-Calvo J."/>
            <person name="Scortti M."/>
            <person name="Vazquez-Boland J."/>
        </authorList>
    </citation>
    <scope>NUCLEOTIDE SEQUENCE [LARGE SCALE GENOMIC DNA]</scope>
    <source>
        <strain evidence="5 6">DSM 46662</strain>
    </source>
</reference>
<keyword evidence="6" id="KW-1185">Reference proteome</keyword>
<comment type="caution">
    <text evidence="5">The sequence shown here is derived from an EMBL/GenBank/DDBJ whole genome shotgun (WGS) entry which is preliminary data.</text>
</comment>
<proteinExistence type="inferred from homology"/>
<dbReference type="Pfam" id="PF03061">
    <property type="entry name" value="4HBT"/>
    <property type="match status" value="1"/>
</dbReference>
<keyword evidence="2" id="KW-0378">Hydrolase</keyword>
<dbReference type="InterPro" id="IPR049450">
    <property type="entry name" value="ACOT8-like_C"/>
</dbReference>
<name>A0ABW9FUR7_9NOCA</name>
<evidence type="ECO:0000313" key="5">
    <source>
        <dbReference type="EMBL" id="MFM1729331.1"/>
    </source>
</evidence>
<organism evidence="5 6">
    <name type="scientific">Prescottella soli</name>
    <dbReference type="NCBI Taxonomy" id="1543852"/>
    <lineage>
        <taxon>Bacteria</taxon>
        <taxon>Bacillati</taxon>
        <taxon>Actinomycetota</taxon>
        <taxon>Actinomycetes</taxon>
        <taxon>Mycobacteriales</taxon>
        <taxon>Nocardiaceae</taxon>
        <taxon>Prescottella</taxon>
    </lineage>
</organism>
<evidence type="ECO:0000256" key="2">
    <source>
        <dbReference type="ARBA" id="ARBA00022801"/>
    </source>
</evidence>
<gene>
    <name evidence="5" type="ORF">ABEU19_002839</name>
</gene>
<dbReference type="SUPFAM" id="SSF54637">
    <property type="entry name" value="Thioesterase/thiol ester dehydrase-isomerase"/>
    <property type="match status" value="2"/>
</dbReference>
<dbReference type="PANTHER" id="PTHR21660">
    <property type="entry name" value="THIOESTERASE SUPERFAMILY MEMBER-RELATED"/>
    <property type="match status" value="1"/>
</dbReference>
<dbReference type="CDD" id="cd03443">
    <property type="entry name" value="PaaI_thioesterase"/>
    <property type="match status" value="1"/>
</dbReference>
<protein>
    <submittedName>
        <fullName evidence="5">Hotdog fold thioesterase</fullName>
    </submittedName>
</protein>